<evidence type="ECO:0000313" key="3">
    <source>
        <dbReference type="Proteomes" id="UP001152888"/>
    </source>
</evidence>
<protein>
    <submittedName>
        <fullName evidence="1">Uncharacterized protein</fullName>
    </submittedName>
</protein>
<evidence type="ECO:0000313" key="2">
    <source>
        <dbReference type="EMBL" id="CAH2013204.1"/>
    </source>
</evidence>
<dbReference type="EMBL" id="CAKOFQ010007104">
    <property type="protein sequence ID" value="CAH1991073.1"/>
    <property type="molecule type" value="Genomic_DNA"/>
</dbReference>
<accession>A0A9P0LD49</accession>
<comment type="caution">
    <text evidence="1">The sequence shown here is derived from an EMBL/GenBank/DDBJ whole genome shotgun (WGS) entry which is preliminary data.</text>
</comment>
<dbReference type="AlphaFoldDB" id="A0A9P0LD49"/>
<sequence>MRRSARQLVIGKILREYHPSVPNLQGVMHGSRAVFPSRSHEAST</sequence>
<organism evidence="1 3">
    <name type="scientific">Acanthoscelides obtectus</name>
    <name type="common">Bean weevil</name>
    <name type="synonym">Bruchus obtectus</name>
    <dbReference type="NCBI Taxonomy" id="200917"/>
    <lineage>
        <taxon>Eukaryota</taxon>
        <taxon>Metazoa</taxon>
        <taxon>Ecdysozoa</taxon>
        <taxon>Arthropoda</taxon>
        <taxon>Hexapoda</taxon>
        <taxon>Insecta</taxon>
        <taxon>Pterygota</taxon>
        <taxon>Neoptera</taxon>
        <taxon>Endopterygota</taxon>
        <taxon>Coleoptera</taxon>
        <taxon>Polyphaga</taxon>
        <taxon>Cucujiformia</taxon>
        <taxon>Chrysomeloidea</taxon>
        <taxon>Chrysomelidae</taxon>
        <taxon>Bruchinae</taxon>
        <taxon>Bruchini</taxon>
        <taxon>Acanthoscelides</taxon>
    </lineage>
</organism>
<dbReference type="EMBL" id="CAKOFQ010008291">
    <property type="protein sequence ID" value="CAH2013204.1"/>
    <property type="molecule type" value="Genomic_DNA"/>
</dbReference>
<name>A0A9P0LD49_ACAOB</name>
<gene>
    <name evidence="1" type="ORF">ACAOBT_LOCUS20051</name>
    <name evidence="2" type="ORF">ACAOBT_LOCUS33280</name>
</gene>
<proteinExistence type="predicted"/>
<dbReference type="Proteomes" id="UP001152888">
    <property type="component" value="Unassembled WGS sequence"/>
</dbReference>
<reference evidence="1" key="1">
    <citation type="submission" date="2022-03" db="EMBL/GenBank/DDBJ databases">
        <authorList>
            <person name="Sayadi A."/>
        </authorList>
    </citation>
    <scope>NUCLEOTIDE SEQUENCE</scope>
</reference>
<keyword evidence="3" id="KW-1185">Reference proteome</keyword>
<evidence type="ECO:0000313" key="1">
    <source>
        <dbReference type="EMBL" id="CAH1991073.1"/>
    </source>
</evidence>